<evidence type="ECO:0000313" key="2">
    <source>
        <dbReference type="EMBL" id="CAH1777702.1"/>
    </source>
</evidence>
<dbReference type="Proteomes" id="UP000749559">
    <property type="component" value="Unassembled WGS sequence"/>
</dbReference>
<comment type="caution">
    <text evidence="2">The sequence shown here is derived from an EMBL/GenBank/DDBJ whole genome shotgun (WGS) entry which is preliminary data.</text>
</comment>
<keyword evidence="1" id="KW-0472">Membrane</keyword>
<sequence length="226" mass="25412">MKRGACMDFDSIKYYYTWTVDYARIQNDFIDTMKSSSDPNYELHVLTDTNALVGIKKKSNGAKSSECKCSSATSYNSAKYQCVKLDSSNTFCKCPCYSRAQFDYCNNDFPLRSGGYPTCTPDIPPLKITVNIDKETVQSYDACLKINCLDKETRSDCLHSGVCEWSDAEMCLVACKVHTGVSDKRVLIGWSVACVLLGIIIIIVCVVCKRKQKRNVAAKRETQWQN</sequence>
<keyword evidence="1" id="KW-1133">Transmembrane helix</keyword>
<name>A0A8S4N9Q4_OWEFU</name>
<evidence type="ECO:0000313" key="3">
    <source>
        <dbReference type="Proteomes" id="UP000749559"/>
    </source>
</evidence>
<feature type="transmembrane region" description="Helical" evidence="1">
    <location>
        <begin position="187"/>
        <end position="208"/>
    </location>
</feature>
<keyword evidence="1" id="KW-0812">Transmembrane</keyword>
<proteinExistence type="predicted"/>
<accession>A0A8S4N9Q4</accession>
<dbReference type="EMBL" id="CAIIXF020000002">
    <property type="protein sequence ID" value="CAH1777702.1"/>
    <property type="molecule type" value="Genomic_DNA"/>
</dbReference>
<organism evidence="2 3">
    <name type="scientific">Owenia fusiformis</name>
    <name type="common">Polychaete worm</name>
    <dbReference type="NCBI Taxonomy" id="6347"/>
    <lineage>
        <taxon>Eukaryota</taxon>
        <taxon>Metazoa</taxon>
        <taxon>Spiralia</taxon>
        <taxon>Lophotrochozoa</taxon>
        <taxon>Annelida</taxon>
        <taxon>Polychaeta</taxon>
        <taxon>Sedentaria</taxon>
        <taxon>Canalipalpata</taxon>
        <taxon>Sabellida</taxon>
        <taxon>Oweniida</taxon>
        <taxon>Oweniidae</taxon>
        <taxon>Owenia</taxon>
    </lineage>
</organism>
<evidence type="ECO:0000256" key="1">
    <source>
        <dbReference type="SAM" id="Phobius"/>
    </source>
</evidence>
<keyword evidence="3" id="KW-1185">Reference proteome</keyword>
<reference evidence="2" key="1">
    <citation type="submission" date="2022-03" db="EMBL/GenBank/DDBJ databases">
        <authorList>
            <person name="Martin C."/>
        </authorList>
    </citation>
    <scope>NUCLEOTIDE SEQUENCE</scope>
</reference>
<gene>
    <name evidence="2" type="ORF">OFUS_LOCUS4706</name>
</gene>
<protein>
    <submittedName>
        <fullName evidence="2">Uncharacterized protein</fullName>
    </submittedName>
</protein>
<dbReference type="AlphaFoldDB" id="A0A8S4N9Q4"/>